<accession>A0ACB8FC93</accession>
<protein>
    <submittedName>
        <fullName evidence="1">Uncharacterized protein</fullName>
    </submittedName>
</protein>
<evidence type="ECO:0000313" key="1">
    <source>
        <dbReference type="EMBL" id="KAH8002884.1"/>
    </source>
</evidence>
<sequence length="117" mass="13061">MDGASGETITNGQGMVAEKNIIVGPKDAAVDTMMGDTLALGAGGGEIPRQPLDTRHRVGDARDSPYQLGEPTHAHGWVWHRLPGRRESDWFLRESEEEDEMPRDDYRCTSKTKQKRK</sequence>
<name>A0ACB8FC93_9SAUR</name>
<proteinExistence type="predicted"/>
<comment type="caution">
    <text evidence="1">The sequence shown here is derived from an EMBL/GenBank/DDBJ whole genome shotgun (WGS) entry which is preliminary data.</text>
</comment>
<dbReference type="EMBL" id="CM037622">
    <property type="protein sequence ID" value="KAH8002884.1"/>
    <property type="molecule type" value="Genomic_DNA"/>
</dbReference>
<gene>
    <name evidence="1" type="ORF">K3G42_002607</name>
</gene>
<reference evidence="1" key="1">
    <citation type="submission" date="2021-08" db="EMBL/GenBank/DDBJ databases">
        <title>The first chromosome-level gecko genome reveals the dynamic sex chromosomes of Neotropical dwarf geckos (Sphaerodactylidae: Sphaerodactylus).</title>
        <authorList>
            <person name="Pinto B.J."/>
            <person name="Keating S.E."/>
            <person name="Gamble T."/>
        </authorList>
    </citation>
    <scope>NUCLEOTIDE SEQUENCE</scope>
    <source>
        <strain evidence="1">TG3544</strain>
    </source>
</reference>
<keyword evidence="2" id="KW-1185">Reference proteome</keyword>
<organism evidence="1 2">
    <name type="scientific">Sphaerodactylus townsendi</name>
    <dbReference type="NCBI Taxonomy" id="933632"/>
    <lineage>
        <taxon>Eukaryota</taxon>
        <taxon>Metazoa</taxon>
        <taxon>Chordata</taxon>
        <taxon>Craniata</taxon>
        <taxon>Vertebrata</taxon>
        <taxon>Euteleostomi</taxon>
        <taxon>Lepidosauria</taxon>
        <taxon>Squamata</taxon>
        <taxon>Bifurcata</taxon>
        <taxon>Gekkota</taxon>
        <taxon>Sphaerodactylidae</taxon>
        <taxon>Sphaerodactylus</taxon>
    </lineage>
</organism>
<evidence type="ECO:0000313" key="2">
    <source>
        <dbReference type="Proteomes" id="UP000827872"/>
    </source>
</evidence>
<dbReference type="Proteomes" id="UP000827872">
    <property type="component" value="Linkage Group LG09"/>
</dbReference>